<name>A0ABY7SLR7_9RHOB</name>
<evidence type="ECO:0000313" key="8">
    <source>
        <dbReference type="Proteomes" id="UP001219349"/>
    </source>
</evidence>
<dbReference type="PANTHER" id="PTHR43776:SF7">
    <property type="entry name" value="D,D-DIPEPTIDE TRANSPORT ATP-BINDING PROTEIN DDPF-RELATED"/>
    <property type="match status" value="1"/>
</dbReference>
<evidence type="ECO:0000313" key="7">
    <source>
        <dbReference type="EMBL" id="WCR07863.1"/>
    </source>
</evidence>
<dbReference type="PANTHER" id="PTHR43776">
    <property type="entry name" value="TRANSPORT ATP-BINDING PROTEIN"/>
    <property type="match status" value="1"/>
</dbReference>
<evidence type="ECO:0000256" key="3">
    <source>
        <dbReference type="ARBA" id="ARBA00022448"/>
    </source>
</evidence>
<comment type="subcellular location">
    <subcellularLocation>
        <location evidence="1">Cell inner membrane</location>
        <topology evidence="1">Peripheral membrane protein</topology>
    </subcellularLocation>
</comment>
<evidence type="ECO:0000256" key="5">
    <source>
        <dbReference type="ARBA" id="ARBA00022840"/>
    </source>
</evidence>
<feature type="domain" description="ABC transporter" evidence="6">
    <location>
        <begin position="6"/>
        <end position="256"/>
    </location>
</feature>
<comment type="similarity">
    <text evidence="2">Belongs to the ABC transporter superfamily.</text>
</comment>
<dbReference type="InterPro" id="IPR003593">
    <property type="entry name" value="AAA+_ATPase"/>
</dbReference>
<dbReference type="SUPFAM" id="SSF52540">
    <property type="entry name" value="P-loop containing nucleoside triphosphate hydrolases"/>
    <property type="match status" value="1"/>
</dbReference>
<dbReference type="GO" id="GO:0005524">
    <property type="term" value="F:ATP binding"/>
    <property type="evidence" value="ECO:0007669"/>
    <property type="project" value="UniProtKB-KW"/>
</dbReference>
<dbReference type="InterPro" id="IPR027417">
    <property type="entry name" value="P-loop_NTPase"/>
</dbReference>
<reference evidence="7 8" key="1">
    <citation type="submission" date="2021-01" db="EMBL/GenBank/DDBJ databases">
        <title>Biogeographic distribution of Paracoccus.</title>
        <authorList>
            <person name="Hollensteiner J."/>
            <person name="Leineberger J."/>
            <person name="Brinkhoff T."/>
            <person name="Daniel R."/>
        </authorList>
    </citation>
    <scope>NUCLEOTIDE SEQUENCE [LARGE SCALE GENOMIC DNA]</scope>
    <source>
        <strain evidence="7 8">KCTC 22803</strain>
    </source>
</reference>
<dbReference type="Pfam" id="PF08352">
    <property type="entry name" value="oligo_HPY"/>
    <property type="match status" value="1"/>
</dbReference>
<sequence length="362" mass="39350">MNRPMIEAADLSKRFDVGGGFLKPSRLLHAVDGVSLSVNKGETFAIVGESGCGKSTLARLLMRLLTPSSGRITIEGHDISDIAGADLRQLRRDVQFIFQDPFSSLNPRLTVAKLVAEPLEAHRPEMTASQRRAEVARLLSQVGLRPEHMDRFPHEFSGGQRQRIGIARALASGPRVLIGDEPVSALDVSVQAQVINLLSDLRDSLGLTLIVIAHDLAVIRQMSDRVAVMYLGRIVETGPTDAIFERPRHPYTRALLAAIPGPDGGGGAGLAGETPSPIDPPTGCHFRTRCEFARDECARTRPPAEPTGEMSEVACLRWRDIGEATDVMPVAPKRSAAAEARFRLYRDAMGQTENNSQQGNNR</sequence>
<dbReference type="Gene3D" id="3.40.50.300">
    <property type="entry name" value="P-loop containing nucleotide triphosphate hydrolases"/>
    <property type="match status" value="1"/>
</dbReference>
<gene>
    <name evidence="7" type="ORF">JHX87_03260</name>
</gene>
<dbReference type="Proteomes" id="UP001219349">
    <property type="component" value="Chromosome"/>
</dbReference>
<dbReference type="InterPro" id="IPR013563">
    <property type="entry name" value="Oligopep_ABC_C"/>
</dbReference>
<evidence type="ECO:0000256" key="1">
    <source>
        <dbReference type="ARBA" id="ARBA00004417"/>
    </source>
</evidence>
<dbReference type="InterPro" id="IPR003439">
    <property type="entry name" value="ABC_transporter-like_ATP-bd"/>
</dbReference>
<dbReference type="InterPro" id="IPR050319">
    <property type="entry name" value="ABC_transp_ATP-bind"/>
</dbReference>
<dbReference type="PROSITE" id="PS00211">
    <property type="entry name" value="ABC_TRANSPORTER_1"/>
    <property type="match status" value="1"/>
</dbReference>
<dbReference type="PROSITE" id="PS50893">
    <property type="entry name" value="ABC_TRANSPORTER_2"/>
    <property type="match status" value="1"/>
</dbReference>
<dbReference type="SMART" id="SM00382">
    <property type="entry name" value="AAA"/>
    <property type="match status" value="1"/>
</dbReference>
<keyword evidence="5 7" id="KW-0067">ATP-binding</keyword>
<dbReference type="InterPro" id="IPR017871">
    <property type="entry name" value="ABC_transporter-like_CS"/>
</dbReference>
<proteinExistence type="inferred from homology"/>
<dbReference type="NCBIfam" id="TIGR01727">
    <property type="entry name" value="oligo_HPY"/>
    <property type="match status" value="1"/>
</dbReference>
<organism evidence="7 8">
    <name type="scientific">Paracoccus fistulariae</name>
    <dbReference type="NCBI Taxonomy" id="658446"/>
    <lineage>
        <taxon>Bacteria</taxon>
        <taxon>Pseudomonadati</taxon>
        <taxon>Pseudomonadota</taxon>
        <taxon>Alphaproteobacteria</taxon>
        <taxon>Rhodobacterales</taxon>
        <taxon>Paracoccaceae</taxon>
        <taxon>Paracoccus</taxon>
    </lineage>
</organism>
<protein>
    <submittedName>
        <fullName evidence="7">ATP-binding cassette domain-containing protein</fullName>
    </submittedName>
</protein>
<evidence type="ECO:0000256" key="2">
    <source>
        <dbReference type="ARBA" id="ARBA00005417"/>
    </source>
</evidence>
<evidence type="ECO:0000259" key="6">
    <source>
        <dbReference type="PROSITE" id="PS50893"/>
    </source>
</evidence>
<dbReference type="CDD" id="cd03257">
    <property type="entry name" value="ABC_NikE_OppD_transporters"/>
    <property type="match status" value="1"/>
</dbReference>
<dbReference type="EMBL" id="CP067136">
    <property type="protein sequence ID" value="WCR07863.1"/>
    <property type="molecule type" value="Genomic_DNA"/>
</dbReference>
<dbReference type="Pfam" id="PF00005">
    <property type="entry name" value="ABC_tran"/>
    <property type="match status" value="1"/>
</dbReference>
<accession>A0ABY7SLR7</accession>
<keyword evidence="4" id="KW-0547">Nucleotide-binding</keyword>
<keyword evidence="8" id="KW-1185">Reference proteome</keyword>
<evidence type="ECO:0000256" key="4">
    <source>
        <dbReference type="ARBA" id="ARBA00022741"/>
    </source>
</evidence>
<keyword evidence="3" id="KW-0813">Transport</keyword>